<keyword evidence="2" id="KW-1185">Reference proteome</keyword>
<dbReference type="Proteomes" id="UP000017118">
    <property type="component" value="Chromosome"/>
</dbReference>
<dbReference type="KEGG" id="csb:CLSA_c17550"/>
<organism evidence="1 2">
    <name type="scientific">Clostridium saccharobutylicum DSM 13864</name>
    <dbReference type="NCBI Taxonomy" id="1345695"/>
    <lineage>
        <taxon>Bacteria</taxon>
        <taxon>Bacillati</taxon>
        <taxon>Bacillota</taxon>
        <taxon>Clostridia</taxon>
        <taxon>Eubacteriales</taxon>
        <taxon>Clostridiaceae</taxon>
        <taxon>Clostridium</taxon>
    </lineage>
</organism>
<evidence type="ECO:0000313" key="2">
    <source>
        <dbReference type="Proteomes" id="UP000017118"/>
    </source>
</evidence>
<proteinExistence type="predicted"/>
<dbReference type="HOGENOM" id="CLU_3151376_0_0_9"/>
<dbReference type="AlphaFoldDB" id="U5MPL2"/>
<name>U5MPL2_CLOSA</name>
<reference evidence="1 2" key="1">
    <citation type="journal article" date="2013" name="Genome Announc.">
        <title>Complete Genome Sequence of the Solvent Producer Clostridium saccharobutylicum NCP262 (DSM 13864).</title>
        <authorList>
            <person name="Poehlein A."/>
            <person name="Hartwich K."/>
            <person name="Krabben P."/>
            <person name="Ehrenreich A."/>
            <person name="Liebl W."/>
            <person name="Durre P."/>
            <person name="Gottschalk G."/>
            <person name="Daniel R."/>
        </authorList>
    </citation>
    <scope>NUCLEOTIDE SEQUENCE [LARGE SCALE GENOMIC DNA]</scope>
    <source>
        <strain evidence="1">DSM 13864</strain>
    </source>
</reference>
<protein>
    <submittedName>
        <fullName evidence="1">Uncharacterized protein</fullName>
    </submittedName>
</protein>
<evidence type="ECO:0000313" key="1">
    <source>
        <dbReference type="EMBL" id="AGX42749.1"/>
    </source>
</evidence>
<gene>
    <name evidence="1" type="ORF">CLSA_c17550</name>
</gene>
<dbReference type="EMBL" id="CP006721">
    <property type="protein sequence ID" value="AGX42749.1"/>
    <property type="molecule type" value="Genomic_DNA"/>
</dbReference>
<sequence length="48" mass="5951">MSSFFYVYEIIEFLNYTYCKIYFNDSNHFNTEYKAAKRDLEKSKVIYL</sequence>
<accession>U5MPL2</accession>